<feature type="compositionally biased region" description="Polar residues" evidence="1">
    <location>
        <begin position="61"/>
        <end position="97"/>
    </location>
</feature>
<sequence length="113" mass="11367">MPLDRTARRSALAAVSAALLLHFGAESALAAPPSTHRNVTVVSNNDSDGNRALVKNGAARRNTTVISNNGSDGNVSEVDNSGSDGNVTVIGNNGRTSSRVEIGGGGTIVRVGG</sequence>
<name>A0A1G9SLW4_ALLAB</name>
<feature type="region of interest" description="Disordered" evidence="1">
    <location>
        <begin position="32"/>
        <end position="98"/>
    </location>
</feature>
<dbReference type="Proteomes" id="UP000183376">
    <property type="component" value="Chromosome I"/>
</dbReference>
<feature type="chain" id="PRO_5009245481" description="Curlin associated repeat-containing protein" evidence="2">
    <location>
        <begin position="31"/>
        <end position="113"/>
    </location>
</feature>
<protein>
    <recommendedName>
        <fullName evidence="5">Curlin associated repeat-containing protein</fullName>
    </recommendedName>
</protein>
<dbReference type="EMBL" id="LT629701">
    <property type="protein sequence ID" value="SDM36466.1"/>
    <property type="molecule type" value="Genomic_DNA"/>
</dbReference>
<feature type="compositionally biased region" description="Polar residues" evidence="1">
    <location>
        <begin position="35"/>
        <end position="47"/>
    </location>
</feature>
<feature type="signal peptide" evidence="2">
    <location>
        <begin position="1"/>
        <end position="30"/>
    </location>
</feature>
<dbReference type="AlphaFoldDB" id="A0A1G9SLW4"/>
<gene>
    <name evidence="3" type="ORF">SAMN04489726_1261</name>
</gene>
<accession>A0A1G9SLW4</accession>
<keyword evidence="4" id="KW-1185">Reference proteome</keyword>
<reference evidence="3 4" key="1">
    <citation type="submission" date="2016-10" db="EMBL/GenBank/DDBJ databases">
        <authorList>
            <person name="de Groot N.N."/>
        </authorList>
    </citation>
    <scope>NUCLEOTIDE SEQUENCE [LARGE SCALE GENOMIC DNA]</scope>
    <source>
        <strain evidence="3 4">DSM 44149</strain>
    </source>
</reference>
<proteinExistence type="predicted"/>
<evidence type="ECO:0008006" key="5">
    <source>
        <dbReference type="Google" id="ProtNLM"/>
    </source>
</evidence>
<evidence type="ECO:0000313" key="3">
    <source>
        <dbReference type="EMBL" id="SDM36466.1"/>
    </source>
</evidence>
<keyword evidence="2" id="KW-0732">Signal</keyword>
<evidence type="ECO:0000256" key="2">
    <source>
        <dbReference type="SAM" id="SignalP"/>
    </source>
</evidence>
<organism evidence="3 4">
    <name type="scientific">Allokutzneria albata</name>
    <name type="common">Kibdelosporangium albatum</name>
    <dbReference type="NCBI Taxonomy" id="211114"/>
    <lineage>
        <taxon>Bacteria</taxon>
        <taxon>Bacillati</taxon>
        <taxon>Actinomycetota</taxon>
        <taxon>Actinomycetes</taxon>
        <taxon>Pseudonocardiales</taxon>
        <taxon>Pseudonocardiaceae</taxon>
        <taxon>Allokutzneria</taxon>
    </lineage>
</organism>
<evidence type="ECO:0000313" key="4">
    <source>
        <dbReference type="Proteomes" id="UP000183376"/>
    </source>
</evidence>
<evidence type="ECO:0000256" key="1">
    <source>
        <dbReference type="SAM" id="MobiDB-lite"/>
    </source>
</evidence>